<accession>A0ABX9LE43</accession>
<dbReference type="EMBL" id="QFZU02000143">
    <property type="protein sequence ID" value="RGA02087.1"/>
    <property type="molecule type" value="Genomic_DNA"/>
</dbReference>
<keyword evidence="2" id="KW-1185">Reference proteome</keyword>
<dbReference type="InterPro" id="IPR015424">
    <property type="entry name" value="PyrdxlP-dep_Trfase"/>
</dbReference>
<gene>
    <name evidence="1" type="ORF">DI270_025950</name>
</gene>
<protein>
    <submittedName>
        <fullName evidence="1">8-amino-7-oxononanoate synthase</fullName>
    </submittedName>
</protein>
<dbReference type="InterPro" id="IPR015422">
    <property type="entry name" value="PyrdxlP-dep_Trfase_small"/>
</dbReference>
<evidence type="ECO:0000313" key="1">
    <source>
        <dbReference type="EMBL" id="RGA02087.1"/>
    </source>
</evidence>
<evidence type="ECO:0000313" key="2">
    <source>
        <dbReference type="Proteomes" id="UP000262538"/>
    </source>
</evidence>
<feature type="non-terminal residue" evidence="1">
    <location>
        <position position="1"/>
    </location>
</feature>
<reference evidence="1 2" key="1">
    <citation type="submission" date="2018-08" db="EMBL/GenBank/DDBJ databases">
        <title>Microbispora. triticiradicis sp. nov., a novel actinomycete isolated from the root of wheat (Triticum aestivum L.)).</title>
        <authorList>
            <person name="Han C."/>
        </authorList>
    </citation>
    <scope>NUCLEOTIDE SEQUENCE [LARGE SCALE GENOMIC DNA]</scope>
    <source>
        <strain evidence="1 2">NEAU-HRDPA2-9</strain>
    </source>
</reference>
<organism evidence="1 2">
    <name type="scientific">Microbispora triticiradicis</name>
    <dbReference type="NCBI Taxonomy" id="2200763"/>
    <lineage>
        <taxon>Bacteria</taxon>
        <taxon>Bacillati</taxon>
        <taxon>Actinomycetota</taxon>
        <taxon>Actinomycetes</taxon>
        <taxon>Streptosporangiales</taxon>
        <taxon>Streptosporangiaceae</taxon>
        <taxon>Microbispora</taxon>
    </lineage>
</organism>
<name>A0ABX9LE43_9ACTN</name>
<comment type="caution">
    <text evidence="1">The sequence shown here is derived from an EMBL/GenBank/DDBJ whole genome shotgun (WGS) entry which is preliminary data.</text>
</comment>
<dbReference type="Gene3D" id="3.90.1150.10">
    <property type="entry name" value="Aspartate Aminotransferase, domain 1"/>
    <property type="match status" value="1"/>
</dbReference>
<dbReference type="Proteomes" id="UP000262538">
    <property type="component" value="Unassembled WGS sequence"/>
</dbReference>
<sequence>RGLGLETADPAAAVVPVVLGPPRLALAAAALCADHGVRVGCFRPPSVPQGRACLRLTARADLRSDDLVVVRGALTAVAEMTKGPGRGWDR</sequence>
<proteinExistence type="predicted"/>
<dbReference type="SUPFAM" id="SSF53383">
    <property type="entry name" value="PLP-dependent transferases"/>
    <property type="match status" value="1"/>
</dbReference>